<evidence type="ECO:0000313" key="5">
    <source>
        <dbReference type="EMBL" id="HIX52711.1"/>
    </source>
</evidence>
<feature type="non-terminal residue" evidence="5">
    <location>
        <position position="109"/>
    </location>
</feature>
<dbReference type="AlphaFoldDB" id="A0A9D1W565"/>
<evidence type="ECO:0000256" key="1">
    <source>
        <dbReference type="ARBA" id="ARBA00007905"/>
    </source>
</evidence>
<sequence>MESFILSNGMNIPAIGFGCYALNPPEQKRILLDAIEAGYRHFDTASFYQTEEALGQAVRESGIPRESFFLTTKLWRTQMDDPRAAFEASLRALGTDYLDLYLIHWPRPD</sequence>
<dbReference type="PRINTS" id="PR00069">
    <property type="entry name" value="ALDKETRDTASE"/>
</dbReference>
<dbReference type="Pfam" id="PF00248">
    <property type="entry name" value="Aldo_ket_red"/>
    <property type="match status" value="1"/>
</dbReference>
<evidence type="ECO:0000256" key="3">
    <source>
        <dbReference type="ARBA" id="ARBA00023002"/>
    </source>
</evidence>
<evidence type="ECO:0000313" key="6">
    <source>
        <dbReference type="Proteomes" id="UP000886780"/>
    </source>
</evidence>
<comment type="caution">
    <text evidence="5">The sequence shown here is derived from an EMBL/GenBank/DDBJ whole genome shotgun (WGS) entry which is preliminary data.</text>
</comment>
<reference evidence="5" key="2">
    <citation type="submission" date="2021-04" db="EMBL/GenBank/DDBJ databases">
        <authorList>
            <person name="Gilroy R."/>
        </authorList>
    </citation>
    <scope>NUCLEOTIDE SEQUENCE</scope>
    <source>
        <strain evidence="5">ChiGjej4B4-12881</strain>
    </source>
</reference>
<dbReference type="InterPro" id="IPR020471">
    <property type="entry name" value="AKR"/>
</dbReference>
<dbReference type="SUPFAM" id="SSF51430">
    <property type="entry name" value="NAD(P)-linked oxidoreductase"/>
    <property type="match status" value="1"/>
</dbReference>
<dbReference type="InterPro" id="IPR023210">
    <property type="entry name" value="NADP_OxRdtase_dom"/>
</dbReference>
<keyword evidence="2" id="KW-0521">NADP</keyword>
<accession>A0A9D1W565</accession>
<dbReference type="GO" id="GO:0016616">
    <property type="term" value="F:oxidoreductase activity, acting on the CH-OH group of donors, NAD or NADP as acceptor"/>
    <property type="evidence" value="ECO:0007669"/>
    <property type="project" value="UniProtKB-ARBA"/>
</dbReference>
<dbReference type="PANTHER" id="PTHR43827:SF3">
    <property type="entry name" value="NADP-DEPENDENT OXIDOREDUCTASE DOMAIN-CONTAINING PROTEIN"/>
    <property type="match status" value="1"/>
</dbReference>
<protein>
    <submittedName>
        <fullName evidence="5">Aldo/keto reductase</fullName>
    </submittedName>
</protein>
<dbReference type="PROSITE" id="PS00798">
    <property type="entry name" value="ALDOKETO_REDUCTASE_1"/>
    <property type="match status" value="1"/>
</dbReference>
<evidence type="ECO:0000259" key="4">
    <source>
        <dbReference type="Pfam" id="PF00248"/>
    </source>
</evidence>
<dbReference type="Proteomes" id="UP000886780">
    <property type="component" value="Unassembled WGS sequence"/>
</dbReference>
<gene>
    <name evidence="5" type="ORF">IAA28_07890</name>
</gene>
<evidence type="ECO:0000256" key="2">
    <source>
        <dbReference type="ARBA" id="ARBA00022857"/>
    </source>
</evidence>
<feature type="domain" description="NADP-dependent oxidoreductase" evidence="4">
    <location>
        <begin position="17"/>
        <end position="109"/>
    </location>
</feature>
<comment type="similarity">
    <text evidence="1">Belongs to the aldo/keto reductase family.</text>
</comment>
<dbReference type="InterPro" id="IPR018170">
    <property type="entry name" value="Aldo/ket_reductase_CS"/>
</dbReference>
<keyword evidence="3" id="KW-0560">Oxidoreductase</keyword>
<reference evidence="5" key="1">
    <citation type="journal article" date="2021" name="PeerJ">
        <title>Extensive microbial diversity within the chicken gut microbiome revealed by metagenomics and culture.</title>
        <authorList>
            <person name="Gilroy R."/>
            <person name="Ravi A."/>
            <person name="Getino M."/>
            <person name="Pursley I."/>
            <person name="Horton D.L."/>
            <person name="Alikhan N.F."/>
            <person name="Baker D."/>
            <person name="Gharbi K."/>
            <person name="Hall N."/>
            <person name="Watson M."/>
            <person name="Adriaenssens E.M."/>
            <person name="Foster-Nyarko E."/>
            <person name="Jarju S."/>
            <person name="Secka A."/>
            <person name="Antonio M."/>
            <person name="Oren A."/>
            <person name="Chaudhuri R.R."/>
            <person name="La Ragione R."/>
            <person name="Hildebrand F."/>
            <person name="Pallen M.J."/>
        </authorList>
    </citation>
    <scope>NUCLEOTIDE SEQUENCE</scope>
    <source>
        <strain evidence="5">ChiGjej4B4-12881</strain>
    </source>
</reference>
<dbReference type="PANTHER" id="PTHR43827">
    <property type="entry name" value="2,5-DIKETO-D-GLUCONIC ACID REDUCTASE"/>
    <property type="match status" value="1"/>
</dbReference>
<name>A0A9D1W565_9FIRM</name>
<organism evidence="5 6">
    <name type="scientific">Candidatus Lachnoclostridium stercoripullorum</name>
    <dbReference type="NCBI Taxonomy" id="2838635"/>
    <lineage>
        <taxon>Bacteria</taxon>
        <taxon>Bacillati</taxon>
        <taxon>Bacillota</taxon>
        <taxon>Clostridia</taxon>
        <taxon>Lachnospirales</taxon>
        <taxon>Lachnospiraceae</taxon>
    </lineage>
</organism>
<dbReference type="EMBL" id="DXEU01000141">
    <property type="protein sequence ID" value="HIX52711.1"/>
    <property type="molecule type" value="Genomic_DNA"/>
</dbReference>
<proteinExistence type="inferred from homology"/>
<dbReference type="Gene3D" id="3.20.20.100">
    <property type="entry name" value="NADP-dependent oxidoreductase domain"/>
    <property type="match status" value="1"/>
</dbReference>
<dbReference type="InterPro" id="IPR036812">
    <property type="entry name" value="NAD(P)_OxRdtase_dom_sf"/>
</dbReference>